<evidence type="ECO:0000256" key="9">
    <source>
        <dbReference type="RuleBase" id="RU000477"/>
    </source>
</evidence>
<evidence type="ECO:0000256" key="3">
    <source>
        <dbReference type="ARBA" id="ARBA00022448"/>
    </source>
</evidence>
<evidence type="ECO:0000313" key="13">
    <source>
        <dbReference type="Proteomes" id="UP000070700"/>
    </source>
</evidence>
<keyword evidence="5" id="KW-0677">Repeat</keyword>
<dbReference type="STRING" id="149040.A0A194XB33"/>
<feature type="compositionally biased region" description="Basic and acidic residues" evidence="10">
    <location>
        <begin position="317"/>
        <end position="326"/>
    </location>
</feature>
<dbReference type="AlphaFoldDB" id="A0A194XB33"/>
<evidence type="ECO:0000256" key="2">
    <source>
        <dbReference type="ARBA" id="ARBA00006175"/>
    </source>
</evidence>
<feature type="transmembrane region" description="Helical" evidence="11">
    <location>
        <begin position="124"/>
        <end position="142"/>
    </location>
</feature>
<dbReference type="Proteomes" id="UP000070700">
    <property type="component" value="Unassembled WGS sequence"/>
</dbReference>
<dbReference type="GO" id="GO:0015250">
    <property type="term" value="F:water channel activity"/>
    <property type="evidence" value="ECO:0007669"/>
    <property type="project" value="TreeGrafter"/>
</dbReference>
<evidence type="ECO:0000256" key="1">
    <source>
        <dbReference type="ARBA" id="ARBA00004141"/>
    </source>
</evidence>
<protein>
    <submittedName>
        <fullName evidence="12">Aquaporin-like protein</fullName>
    </submittedName>
</protein>
<dbReference type="GO" id="GO:0005886">
    <property type="term" value="C:plasma membrane"/>
    <property type="evidence" value="ECO:0007669"/>
    <property type="project" value="TreeGrafter"/>
</dbReference>
<accession>A0A194XB33</accession>
<dbReference type="PANTHER" id="PTHR19139:SF283">
    <property type="entry name" value="AQUAPORIN"/>
    <property type="match status" value="1"/>
</dbReference>
<dbReference type="FunCoup" id="A0A194XB33">
    <property type="interactions" value="271"/>
</dbReference>
<feature type="transmembrane region" description="Helical" evidence="11">
    <location>
        <begin position="58"/>
        <end position="78"/>
    </location>
</feature>
<dbReference type="FunFam" id="1.20.1080.10:FF:000014">
    <property type="entry name" value="Aquaporin 1"/>
    <property type="match status" value="1"/>
</dbReference>
<dbReference type="PANTHER" id="PTHR19139">
    <property type="entry name" value="AQUAPORIN TRANSPORTER"/>
    <property type="match status" value="1"/>
</dbReference>
<dbReference type="GeneID" id="28821570"/>
<evidence type="ECO:0000256" key="4">
    <source>
        <dbReference type="ARBA" id="ARBA00022692"/>
    </source>
</evidence>
<dbReference type="InterPro" id="IPR023271">
    <property type="entry name" value="Aquaporin-like"/>
</dbReference>
<name>A0A194XB33_MOLSC</name>
<gene>
    <name evidence="12" type="ORF">LY89DRAFT_644780</name>
</gene>
<evidence type="ECO:0000313" key="12">
    <source>
        <dbReference type="EMBL" id="KUJ17354.1"/>
    </source>
</evidence>
<feature type="transmembrane region" description="Helical" evidence="11">
    <location>
        <begin position="99"/>
        <end position="118"/>
    </location>
</feature>
<sequence>MSTYTRIDPVLVRPPTMNINHADTLLSRGDPIKQLFKNLFEILPAGARGHAVAVIGEFIGTLLFIFLAFSGVEVASASSNKDQGSGVSTATAEKSPQQLLYIALSAGFALVVTAWTFFRISGGLFNPAISLGMALIGAISWFRCLLLCIAQTVATIVASYMVYALFNGGLNVGVGLGGGTSNAQGVIIEMLLTAQLAFTIFMLAAEQHEATHLAPVGIGLSLFIAELIGVFWTGGAVNPARALAPCIVNRDFPTYHWIYWVGPIAGVLLAVVFYKLVKAMEYETAQSQDDYMESHPILPRAASRKPSSVVPLASIRSDSDHPEEGATHLQPIKTPLRTPAPTAVVEKKQESALPECYAD</sequence>
<dbReference type="PRINTS" id="PR00783">
    <property type="entry name" value="MINTRINSICP"/>
</dbReference>
<dbReference type="OrthoDB" id="3222at2759"/>
<dbReference type="Gene3D" id="1.20.1080.10">
    <property type="entry name" value="Glycerol uptake facilitator protein"/>
    <property type="match status" value="1"/>
</dbReference>
<comment type="subcellular location">
    <subcellularLocation>
        <location evidence="1">Membrane</location>
        <topology evidence="1">Multi-pass membrane protein</topology>
    </subcellularLocation>
</comment>
<dbReference type="InParanoid" id="A0A194XB33"/>
<keyword evidence="3 9" id="KW-0813">Transport</keyword>
<evidence type="ECO:0000256" key="10">
    <source>
        <dbReference type="SAM" id="MobiDB-lite"/>
    </source>
</evidence>
<evidence type="ECO:0000256" key="6">
    <source>
        <dbReference type="ARBA" id="ARBA00022989"/>
    </source>
</evidence>
<dbReference type="EMBL" id="KQ947414">
    <property type="protein sequence ID" value="KUJ17354.1"/>
    <property type="molecule type" value="Genomic_DNA"/>
</dbReference>
<reference evidence="12 13" key="1">
    <citation type="submission" date="2015-10" db="EMBL/GenBank/DDBJ databases">
        <title>Full genome of DAOMC 229536 Phialocephala scopiformis, a fungal endophyte of spruce producing the potent anti-insectan compound rugulosin.</title>
        <authorList>
            <consortium name="DOE Joint Genome Institute"/>
            <person name="Walker A.K."/>
            <person name="Frasz S.L."/>
            <person name="Seifert K.A."/>
            <person name="Miller J.D."/>
            <person name="Mondo S.J."/>
            <person name="Labutti K."/>
            <person name="Lipzen A."/>
            <person name="Dockter R."/>
            <person name="Kennedy M."/>
            <person name="Grigoriev I.V."/>
            <person name="Spatafora J.W."/>
        </authorList>
    </citation>
    <scope>NUCLEOTIDE SEQUENCE [LARGE SCALE GENOMIC DNA]</scope>
    <source>
        <strain evidence="12 13">CBS 120377</strain>
    </source>
</reference>
<dbReference type="Pfam" id="PF00230">
    <property type="entry name" value="MIP"/>
    <property type="match status" value="1"/>
</dbReference>
<proteinExistence type="inferred from homology"/>
<feature type="transmembrane region" description="Helical" evidence="11">
    <location>
        <begin position="186"/>
        <end position="204"/>
    </location>
</feature>
<dbReference type="RefSeq" id="XP_018071709.1">
    <property type="nucleotide sequence ID" value="XM_018211844.1"/>
</dbReference>
<evidence type="ECO:0000256" key="7">
    <source>
        <dbReference type="ARBA" id="ARBA00023136"/>
    </source>
</evidence>
<keyword evidence="7 11" id="KW-0472">Membrane</keyword>
<dbReference type="KEGG" id="psco:LY89DRAFT_644780"/>
<dbReference type="InterPro" id="IPR034294">
    <property type="entry name" value="Aquaporin_transptr"/>
</dbReference>
<evidence type="ECO:0000256" key="5">
    <source>
        <dbReference type="ARBA" id="ARBA00022737"/>
    </source>
</evidence>
<feature type="transmembrane region" description="Helical" evidence="11">
    <location>
        <begin position="257"/>
        <end position="277"/>
    </location>
</feature>
<comment type="similarity">
    <text evidence="2 9">Belongs to the MIP/aquaporin (TC 1.A.8) family.</text>
</comment>
<evidence type="ECO:0000256" key="11">
    <source>
        <dbReference type="SAM" id="Phobius"/>
    </source>
</evidence>
<comment type="catalytic activity">
    <reaction evidence="8">
        <text>H2O(in) = H2O(out)</text>
        <dbReference type="Rhea" id="RHEA:29667"/>
        <dbReference type="ChEBI" id="CHEBI:15377"/>
    </reaction>
</comment>
<dbReference type="InterPro" id="IPR000425">
    <property type="entry name" value="MIP"/>
</dbReference>
<organism evidence="12 13">
    <name type="scientific">Mollisia scopiformis</name>
    <name type="common">Conifer needle endophyte fungus</name>
    <name type="synonym">Phialocephala scopiformis</name>
    <dbReference type="NCBI Taxonomy" id="149040"/>
    <lineage>
        <taxon>Eukaryota</taxon>
        <taxon>Fungi</taxon>
        <taxon>Dikarya</taxon>
        <taxon>Ascomycota</taxon>
        <taxon>Pezizomycotina</taxon>
        <taxon>Leotiomycetes</taxon>
        <taxon>Helotiales</taxon>
        <taxon>Mollisiaceae</taxon>
        <taxon>Mollisia</taxon>
    </lineage>
</organism>
<keyword evidence="4 9" id="KW-0812">Transmembrane</keyword>
<keyword evidence="6 11" id="KW-1133">Transmembrane helix</keyword>
<evidence type="ECO:0000256" key="8">
    <source>
        <dbReference type="ARBA" id="ARBA00034651"/>
    </source>
</evidence>
<feature type="region of interest" description="Disordered" evidence="10">
    <location>
        <begin position="315"/>
        <end position="359"/>
    </location>
</feature>
<feature type="transmembrane region" description="Helical" evidence="11">
    <location>
        <begin position="216"/>
        <end position="237"/>
    </location>
</feature>
<dbReference type="SUPFAM" id="SSF81338">
    <property type="entry name" value="Aquaporin-like"/>
    <property type="match status" value="1"/>
</dbReference>
<keyword evidence="13" id="KW-1185">Reference proteome</keyword>